<accession>A0A1I7X1X0</accession>
<evidence type="ECO:0000313" key="9">
    <source>
        <dbReference type="WBParaSite" id="Hba_11456"/>
    </source>
</evidence>
<dbReference type="PANTHER" id="PTHR12691:SF10">
    <property type="entry name" value="MEDIATOR OF RNA POLYMERASE II TRANSCRIPTION SUBUNIT 23"/>
    <property type="match status" value="1"/>
</dbReference>
<sequence length="363" mass="41818">MVRVLNQMVFQCHVIQLDRLLLSLVMHPVTDHSSQLALHIVQVKICFLYHNFFFSFKKYILSISAAPITFVYTILYCMHEQLGHLPRARQFVLAILCQDTEIRLIGDDSPLTQSFITFNHQRVNSFEELVHELIDRVIVCSEFILKPPPYIAQDWRFAEYSPAAQALYLACIELLASPHSPNHIVPAMINLLSSRPQPRPYMTLNAIALLLTALPDAYCQVLQNEFLAVIDSGLLSAFLQIEDSINVKMRVLAQNRNLTFEDIVFDNFEESLLLQMGDRSIVISVIAQAYWHHGNMLVLSRFMSSFVSDVCARVKTENELWYALRLIVPLLHRCYDSRDKVKHLEEVLRAILIFTIVNTLILF</sequence>
<dbReference type="GO" id="GO:0016592">
    <property type="term" value="C:mediator complex"/>
    <property type="evidence" value="ECO:0007669"/>
    <property type="project" value="TreeGrafter"/>
</dbReference>
<dbReference type="WBParaSite" id="Hba_11456">
    <property type="protein sequence ID" value="Hba_11456"/>
    <property type="gene ID" value="Hba_11456"/>
</dbReference>
<evidence type="ECO:0000256" key="4">
    <source>
        <dbReference type="ARBA" id="ARBA00023015"/>
    </source>
</evidence>
<protein>
    <recommendedName>
        <fullName evidence="3">Mediator of RNA polymerase II transcription subunit 23</fullName>
    </recommendedName>
    <alternativeName>
        <fullName evidence="7">Mediator complex subunit 23</fullName>
    </alternativeName>
</protein>
<organism evidence="8 9">
    <name type="scientific">Heterorhabditis bacteriophora</name>
    <name type="common">Entomopathogenic nematode worm</name>
    <dbReference type="NCBI Taxonomy" id="37862"/>
    <lineage>
        <taxon>Eukaryota</taxon>
        <taxon>Metazoa</taxon>
        <taxon>Ecdysozoa</taxon>
        <taxon>Nematoda</taxon>
        <taxon>Chromadorea</taxon>
        <taxon>Rhabditida</taxon>
        <taxon>Rhabditina</taxon>
        <taxon>Rhabditomorpha</taxon>
        <taxon>Strongyloidea</taxon>
        <taxon>Heterorhabditidae</taxon>
        <taxon>Heterorhabditis</taxon>
    </lineage>
</organism>
<dbReference type="PANTHER" id="PTHR12691">
    <property type="entry name" value="MEDIATOR OF RNA POLYMERASE II TRANSCRIPTION SUBUNIT 23"/>
    <property type="match status" value="1"/>
</dbReference>
<name>A0A1I7X1X0_HETBA</name>
<dbReference type="InterPro" id="IPR021629">
    <property type="entry name" value="Mediator_Med23"/>
</dbReference>
<evidence type="ECO:0000256" key="2">
    <source>
        <dbReference type="ARBA" id="ARBA00010222"/>
    </source>
</evidence>
<dbReference type="Pfam" id="PF11573">
    <property type="entry name" value="Med23"/>
    <property type="match status" value="2"/>
</dbReference>
<evidence type="ECO:0000256" key="1">
    <source>
        <dbReference type="ARBA" id="ARBA00004123"/>
    </source>
</evidence>
<dbReference type="GO" id="GO:0005667">
    <property type="term" value="C:transcription regulator complex"/>
    <property type="evidence" value="ECO:0007669"/>
    <property type="project" value="TreeGrafter"/>
</dbReference>
<dbReference type="AlphaFoldDB" id="A0A1I7X1X0"/>
<proteinExistence type="inferred from homology"/>
<comment type="subcellular location">
    <subcellularLocation>
        <location evidence="1">Nucleus</location>
    </subcellularLocation>
</comment>
<comment type="similarity">
    <text evidence="2">Belongs to the Mediator complex subunit 23 family.</text>
</comment>
<dbReference type="Proteomes" id="UP000095283">
    <property type="component" value="Unplaced"/>
</dbReference>
<evidence type="ECO:0000256" key="7">
    <source>
        <dbReference type="ARBA" id="ARBA00031961"/>
    </source>
</evidence>
<keyword evidence="8" id="KW-1185">Reference proteome</keyword>
<keyword evidence="6" id="KW-0539">Nucleus</keyword>
<dbReference type="GO" id="GO:0006357">
    <property type="term" value="P:regulation of transcription by RNA polymerase II"/>
    <property type="evidence" value="ECO:0007669"/>
    <property type="project" value="TreeGrafter"/>
</dbReference>
<reference evidence="9" key="1">
    <citation type="submission" date="2016-11" db="UniProtKB">
        <authorList>
            <consortium name="WormBaseParasite"/>
        </authorList>
    </citation>
    <scope>IDENTIFICATION</scope>
</reference>
<evidence type="ECO:0000256" key="6">
    <source>
        <dbReference type="ARBA" id="ARBA00023242"/>
    </source>
</evidence>
<evidence type="ECO:0000256" key="3">
    <source>
        <dbReference type="ARBA" id="ARBA00019696"/>
    </source>
</evidence>
<evidence type="ECO:0000313" key="8">
    <source>
        <dbReference type="Proteomes" id="UP000095283"/>
    </source>
</evidence>
<keyword evidence="4" id="KW-0805">Transcription regulation</keyword>
<dbReference type="GO" id="GO:0010628">
    <property type="term" value="P:positive regulation of gene expression"/>
    <property type="evidence" value="ECO:0007669"/>
    <property type="project" value="TreeGrafter"/>
</dbReference>
<keyword evidence="5" id="KW-0804">Transcription</keyword>
<evidence type="ECO:0000256" key="5">
    <source>
        <dbReference type="ARBA" id="ARBA00023163"/>
    </source>
</evidence>